<dbReference type="RefSeq" id="WP_054295623.1">
    <property type="nucleotide sequence ID" value="NZ_CP012752.1"/>
</dbReference>
<evidence type="ECO:0000256" key="1">
    <source>
        <dbReference type="SAM" id="Phobius"/>
    </source>
</evidence>
<dbReference type="EMBL" id="CP012752">
    <property type="protein sequence ID" value="ALG13737.1"/>
    <property type="molecule type" value="Genomic_DNA"/>
</dbReference>
<sequence length="92" mass="9086">MTFVALFMVASAGAAFAQDTAQAMPANVGGPVGIGVAAVGLTGVVLGFLRFIRKSSKDARVTTPVEAPSAPVVPIAVVVAEPDVAPQPAPTA</sequence>
<feature type="signal peptide" evidence="2">
    <location>
        <begin position="1"/>
        <end position="17"/>
    </location>
</feature>
<accession>A0A0N9IBU7</accession>
<evidence type="ECO:0000313" key="3">
    <source>
        <dbReference type="EMBL" id="ALG13737.1"/>
    </source>
</evidence>
<gene>
    <name evidence="3" type="ORF">AOZ06_48875</name>
</gene>
<proteinExistence type="predicted"/>
<evidence type="ECO:0008006" key="5">
    <source>
        <dbReference type="Google" id="ProtNLM"/>
    </source>
</evidence>
<feature type="chain" id="PRO_5039602813" description="Gram-positive cocci surface proteins LPxTG domain-containing protein" evidence="2">
    <location>
        <begin position="18"/>
        <end position="92"/>
    </location>
</feature>
<feature type="transmembrane region" description="Helical" evidence="1">
    <location>
        <begin position="33"/>
        <end position="52"/>
    </location>
</feature>
<dbReference type="KEGG" id="kphy:AOZ06_48875"/>
<keyword evidence="2" id="KW-0732">Signal</keyword>
<keyword evidence="4" id="KW-1185">Reference proteome</keyword>
<evidence type="ECO:0000313" key="4">
    <source>
        <dbReference type="Proteomes" id="UP000063699"/>
    </source>
</evidence>
<name>A0A0N9IBU7_9PSEU</name>
<dbReference type="AlphaFoldDB" id="A0A0N9IBU7"/>
<keyword evidence="1" id="KW-0472">Membrane</keyword>
<evidence type="ECO:0000256" key="2">
    <source>
        <dbReference type="SAM" id="SignalP"/>
    </source>
</evidence>
<keyword evidence="1" id="KW-1133">Transmembrane helix</keyword>
<protein>
    <recommendedName>
        <fullName evidence="5">Gram-positive cocci surface proteins LPxTG domain-containing protein</fullName>
    </recommendedName>
</protein>
<keyword evidence="1" id="KW-0812">Transmembrane</keyword>
<organism evidence="3 4">
    <name type="scientific">Kibdelosporangium phytohabitans</name>
    <dbReference type="NCBI Taxonomy" id="860235"/>
    <lineage>
        <taxon>Bacteria</taxon>
        <taxon>Bacillati</taxon>
        <taxon>Actinomycetota</taxon>
        <taxon>Actinomycetes</taxon>
        <taxon>Pseudonocardiales</taxon>
        <taxon>Pseudonocardiaceae</taxon>
        <taxon>Kibdelosporangium</taxon>
    </lineage>
</organism>
<dbReference type="Proteomes" id="UP000063699">
    <property type="component" value="Chromosome"/>
</dbReference>
<reference evidence="3 4" key="1">
    <citation type="submission" date="2015-07" db="EMBL/GenBank/DDBJ databases">
        <title>Genome sequencing of Kibdelosporangium phytohabitans.</title>
        <authorList>
            <person name="Qin S."/>
            <person name="Xing K."/>
        </authorList>
    </citation>
    <scope>NUCLEOTIDE SEQUENCE [LARGE SCALE GENOMIC DNA]</scope>
    <source>
        <strain evidence="3 4">KLBMP1111</strain>
    </source>
</reference>